<evidence type="ECO:0000313" key="3">
    <source>
        <dbReference type="Proteomes" id="UP000823775"/>
    </source>
</evidence>
<reference evidence="2 3" key="1">
    <citation type="journal article" date="2021" name="BMC Genomics">
        <title>Datura genome reveals duplications of psychoactive alkaloid biosynthetic genes and high mutation rate following tissue culture.</title>
        <authorList>
            <person name="Rajewski A."/>
            <person name="Carter-House D."/>
            <person name="Stajich J."/>
            <person name="Litt A."/>
        </authorList>
    </citation>
    <scope>NUCLEOTIDE SEQUENCE [LARGE SCALE GENOMIC DNA]</scope>
    <source>
        <strain evidence="2">AR-01</strain>
    </source>
</reference>
<feature type="non-terminal residue" evidence="2">
    <location>
        <position position="126"/>
    </location>
</feature>
<evidence type="ECO:0000313" key="2">
    <source>
        <dbReference type="EMBL" id="MCD7456888.1"/>
    </source>
</evidence>
<accession>A0ABS8SDG4</accession>
<gene>
    <name evidence="2" type="ORF">HAX54_033481</name>
</gene>
<dbReference type="Proteomes" id="UP000823775">
    <property type="component" value="Unassembled WGS sequence"/>
</dbReference>
<keyword evidence="3" id="KW-1185">Reference proteome</keyword>
<protein>
    <submittedName>
        <fullName evidence="2">Uncharacterized protein</fullName>
    </submittedName>
</protein>
<dbReference type="EMBL" id="JACEIK010000429">
    <property type="protein sequence ID" value="MCD7456888.1"/>
    <property type="molecule type" value="Genomic_DNA"/>
</dbReference>
<proteinExistence type="predicted"/>
<organism evidence="2 3">
    <name type="scientific">Datura stramonium</name>
    <name type="common">Jimsonweed</name>
    <name type="synonym">Common thornapple</name>
    <dbReference type="NCBI Taxonomy" id="4076"/>
    <lineage>
        <taxon>Eukaryota</taxon>
        <taxon>Viridiplantae</taxon>
        <taxon>Streptophyta</taxon>
        <taxon>Embryophyta</taxon>
        <taxon>Tracheophyta</taxon>
        <taxon>Spermatophyta</taxon>
        <taxon>Magnoliopsida</taxon>
        <taxon>eudicotyledons</taxon>
        <taxon>Gunneridae</taxon>
        <taxon>Pentapetalae</taxon>
        <taxon>asterids</taxon>
        <taxon>lamiids</taxon>
        <taxon>Solanales</taxon>
        <taxon>Solanaceae</taxon>
        <taxon>Solanoideae</taxon>
        <taxon>Datureae</taxon>
        <taxon>Datura</taxon>
    </lineage>
</organism>
<name>A0ABS8SDG4_DATST</name>
<evidence type="ECO:0000256" key="1">
    <source>
        <dbReference type="SAM" id="MobiDB-lite"/>
    </source>
</evidence>
<feature type="compositionally biased region" description="Polar residues" evidence="1">
    <location>
        <begin position="25"/>
        <end position="39"/>
    </location>
</feature>
<sequence length="126" mass="13988">MKDDVTFPHDEYEVVNDTPKRKSGSYVQRTSTGKSKGCSATNSYTNELAQKTGRGKGLTSLGSVRGSLDNETLIIKSKGLNPTTYYQNAVSKKTNLVPLSFDPMEDFVTFPHEEYEVLNDTLKIKS</sequence>
<feature type="region of interest" description="Disordered" evidence="1">
    <location>
        <begin position="16"/>
        <end position="39"/>
    </location>
</feature>
<comment type="caution">
    <text evidence="2">The sequence shown here is derived from an EMBL/GenBank/DDBJ whole genome shotgun (WGS) entry which is preliminary data.</text>
</comment>